<organism evidence="2 3">
    <name type="scientific">Parerythrobacter jejuensis</name>
    <dbReference type="NCBI Taxonomy" id="795812"/>
    <lineage>
        <taxon>Bacteria</taxon>
        <taxon>Pseudomonadati</taxon>
        <taxon>Pseudomonadota</taxon>
        <taxon>Alphaproteobacteria</taxon>
        <taxon>Sphingomonadales</taxon>
        <taxon>Erythrobacteraceae</taxon>
        <taxon>Parerythrobacter</taxon>
    </lineage>
</organism>
<evidence type="ECO:0000313" key="3">
    <source>
        <dbReference type="Proteomes" id="UP000446786"/>
    </source>
</evidence>
<feature type="transmembrane region" description="Helical" evidence="1">
    <location>
        <begin position="108"/>
        <end position="132"/>
    </location>
</feature>
<reference evidence="2 3" key="1">
    <citation type="submission" date="2019-12" db="EMBL/GenBank/DDBJ databases">
        <title>Genomic-based taxomic classification of the family Erythrobacteraceae.</title>
        <authorList>
            <person name="Xu L."/>
        </authorList>
    </citation>
    <scope>NUCLEOTIDE SEQUENCE [LARGE SCALE GENOMIC DNA]</scope>
    <source>
        <strain evidence="2 3">JCM 16677</strain>
    </source>
</reference>
<feature type="transmembrane region" description="Helical" evidence="1">
    <location>
        <begin position="42"/>
        <end position="62"/>
    </location>
</feature>
<evidence type="ECO:0008006" key="4">
    <source>
        <dbReference type="Google" id="ProtNLM"/>
    </source>
</evidence>
<dbReference type="OrthoDB" id="6383392at2"/>
<accession>A0A845ARU4</accession>
<sequence>MTYTSRGAVTAVSLALLATVATQLFYVGVISGMEDGNFLRRIVWTTEMAMFTLVAVAALPLANGRGPNTLAWSAVAISGIMNVIQVGMGLSEFPQAMESPDGQVFQTVLNGAFFLYFHAKALVGLAAIGLGLAALQGGTTLGKVLGGLSILAGLAAAGLNLLGMANGMEMTFPAGAAGTAATALLALTALTVLRNRYD</sequence>
<evidence type="ECO:0000313" key="2">
    <source>
        <dbReference type="EMBL" id="MXP32209.1"/>
    </source>
</evidence>
<comment type="caution">
    <text evidence="2">The sequence shown here is derived from an EMBL/GenBank/DDBJ whole genome shotgun (WGS) entry which is preliminary data.</text>
</comment>
<keyword evidence="1" id="KW-1133">Transmembrane helix</keyword>
<name>A0A845ARU4_9SPHN</name>
<dbReference type="Proteomes" id="UP000446786">
    <property type="component" value="Unassembled WGS sequence"/>
</dbReference>
<proteinExistence type="predicted"/>
<protein>
    <recommendedName>
        <fullName evidence="4">Thiamine biosynthesis protein ThiC</fullName>
    </recommendedName>
</protein>
<keyword evidence="1" id="KW-0812">Transmembrane</keyword>
<feature type="transmembrane region" description="Helical" evidence="1">
    <location>
        <begin position="69"/>
        <end position="88"/>
    </location>
</feature>
<dbReference type="AlphaFoldDB" id="A0A845ARU4"/>
<dbReference type="RefSeq" id="WP_160779570.1">
    <property type="nucleotide sequence ID" value="NZ_BAAAZF010000001.1"/>
</dbReference>
<feature type="transmembrane region" description="Helical" evidence="1">
    <location>
        <begin position="144"/>
        <end position="165"/>
    </location>
</feature>
<dbReference type="EMBL" id="WTYE01000001">
    <property type="protein sequence ID" value="MXP32209.1"/>
    <property type="molecule type" value="Genomic_DNA"/>
</dbReference>
<feature type="transmembrane region" description="Helical" evidence="1">
    <location>
        <begin position="7"/>
        <end position="30"/>
    </location>
</feature>
<evidence type="ECO:0000256" key="1">
    <source>
        <dbReference type="SAM" id="Phobius"/>
    </source>
</evidence>
<feature type="transmembrane region" description="Helical" evidence="1">
    <location>
        <begin position="171"/>
        <end position="193"/>
    </location>
</feature>
<keyword evidence="3" id="KW-1185">Reference proteome</keyword>
<gene>
    <name evidence="2" type="ORF">GRI94_10310</name>
</gene>
<keyword evidence="1" id="KW-0472">Membrane</keyword>